<protein>
    <submittedName>
        <fullName evidence="1">Uncharacterized protein</fullName>
    </submittedName>
</protein>
<reference evidence="1" key="1">
    <citation type="submission" date="2022-07" db="EMBL/GenBank/DDBJ databases">
        <title>Genome Sequence of Phlebia brevispora.</title>
        <authorList>
            <person name="Buettner E."/>
        </authorList>
    </citation>
    <scope>NUCLEOTIDE SEQUENCE</scope>
    <source>
        <strain evidence="1">MPL23</strain>
    </source>
</reference>
<proteinExistence type="predicted"/>
<sequence length="774" mass="85972">MSPVDEGRGQGVQIAGHKDIGTEDGPLAEVEGPGEQLQEVGEDGGQPTSMDELAVGDMGNLLTQPSGQYDASNVQPVDAAILPASLTAPCTIGPEADAAPLSREPASDENGSSNESDSDSDTDSLASMLEDVFDFGDDHSLGCQCGVHVEGSVNAAQEDDMSEGRKTDVLRDLQAANPGTEETLRRLREREMEARNETETKASSAGIVLLPPAEVAIYSDEQTKDDSDLKVPLQVKYTGIAPVISSSLADTPCAELRLDGMLARLNEVLRTTHDLQCPGLAAVLQSCIDCGYDFGSAYGQLRPFWFSEFASLPARIEQMKLDDAEKRESVQDLEINQIKQMDIPPRRVWDLYSNRIIPWWAFCQCYALYHDLWVLKSNVPPLLPVSHSWMEESLRHNVDSSINNHEWPVPIPIDVHLDQIRIELLNHGAQYAWLDVLCLRQAGDDAKEPIRKREWGLDVPIIGSIYRYFTKTITYFSGLGRPFEIGDLTSVRHWINRAWTLQEARRDTVIGGLVSDSPFPPTLQDGRILDPEVSKFYSLFTLCQGKKLLFPALESMRKRAATNELDKIAGLAYCTGYPESLRPLVLYKVQDGTRAALEEAWTQLVETLDPTADSWTHFLFLYPTSGDFGHTWRPSWRQTQTTLLPDLNATKLMALDDNAVTLSAPDRHFRCSGYLLAKCTVKGLAETNSDGFCRMGTIKVAHDTSKDKFYVSAHHQHPIPEGRYCLMSNRSLSYWVVGKITDSGAMEKVSVIETEWDDEDKLKALAEWTTVTLV</sequence>
<keyword evidence="2" id="KW-1185">Reference proteome</keyword>
<comment type="caution">
    <text evidence="1">The sequence shown here is derived from an EMBL/GenBank/DDBJ whole genome shotgun (WGS) entry which is preliminary data.</text>
</comment>
<gene>
    <name evidence="1" type="ORF">NM688_g2050</name>
</gene>
<evidence type="ECO:0000313" key="2">
    <source>
        <dbReference type="Proteomes" id="UP001148662"/>
    </source>
</evidence>
<accession>A0ACC1T9S5</accession>
<evidence type="ECO:0000313" key="1">
    <source>
        <dbReference type="EMBL" id="KAJ3556403.1"/>
    </source>
</evidence>
<dbReference type="EMBL" id="JANHOG010000244">
    <property type="protein sequence ID" value="KAJ3556403.1"/>
    <property type="molecule type" value="Genomic_DNA"/>
</dbReference>
<name>A0ACC1T9S5_9APHY</name>
<organism evidence="1 2">
    <name type="scientific">Phlebia brevispora</name>
    <dbReference type="NCBI Taxonomy" id="194682"/>
    <lineage>
        <taxon>Eukaryota</taxon>
        <taxon>Fungi</taxon>
        <taxon>Dikarya</taxon>
        <taxon>Basidiomycota</taxon>
        <taxon>Agaricomycotina</taxon>
        <taxon>Agaricomycetes</taxon>
        <taxon>Polyporales</taxon>
        <taxon>Meruliaceae</taxon>
        <taxon>Phlebia</taxon>
    </lineage>
</organism>
<dbReference type="Proteomes" id="UP001148662">
    <property type="component" value="Unassembled WGS sequence"/>
</dbReference>